<organism evidence="3">
    <name type="scientific">hydrothermal vent metagenome</name>
    <dbReference type="NCBI Taxonomy" id="652676"/>
    <lineage>
        <taxon>unclassified sequences</taxon>
        <taxon>metagenomes</taxon>
        <taxon>ecological metagenomes</taxon>
    </lineage>
</organism>
<name>A0A3B0S514_9ZZZZ</name>
<gene>
    <name evidence="3" type="ORF">MNBD_ALPHA07-1831</name>
</gene>
<dbReference type="Gene3D" id="3.10.180.10">
    <property type="entry name" value="2,3-Dihydroxybiphenyl 1,2-Dioxygenase, domain 1"/>
    <property type="match status" value="1"/>
</dbReference>
<dbReference type="InterPro" id="IPR037434">
    <property type="entry name" value="FosX"/>
</dbReference>
<dbReference type="NCBIfam" id="NF000222">
    <property type="entry name" value="FosX"/>
    <property type="match status" value="1"/>
</dbReference>
<dbReference type="AlphaFoldDB" id="A0A3B0S514"/>
<dbReference type="InterPro" id="IPR051332">
    <property type="entry name" value="Fosfomycin_Res_Enzymes"/>
</dbReference>
<evidence type="ECO:0000313" key="3">
    <source>
        <dbReference type="EMBL" id="VAV99349.1"/>
    </source>
</evidence>
<reference evidence="3" key="1">
    <citation type="submission" date="2018-06" db="EMBL/GenBank/DDBJ databases">
        <authorList>
            <person name="Zhirakovskaya E."/>
        </authorList>
    </citation>
    <scope>NUCLEOTIDE SEQUENCE</scope>
</reference>
<dbReference type="SUPFAM" id="SSF54593">
    <property type="entry name" value="Glyoxalase/Bleomycin resistance protein/Dihydroxybiphenyl dioxygenase"/>
    <property type="match status" value="1"/>
</dbReference>
<dbReference type="CDD" id="cd08364">
    <property type="entry name" value="FosX"/>
    <property type="match status" value="1"/>
</dbReference>
<sequence>MGCIAMIEGLSHITFITRDLDRMEEILTGVLDARRIYDSGEQKFSLSKERFFDIGGLWVATMQGDPLPGKSYNHVAFKMADGEYDDRLARIRALGLEVKEGRARVAGEGRSIYFYDDDNHLFELHSGSLEQRLERYAKS</sequence>
<dbReference type="GO" id="GO:0046872">
    <property type="term" value="F:metal ion binding"/>
    <property type="evidence" value="ECO:0007669"/>
    <property type="project" value="UniProtKB-KW"/>
</dbReference>
<evidence type="ECO:0000256" key="1">
    <source>
        <dbReference type="ARBA" id="ARBA00022723"/>
    </source>
</evidence>
<evidence type="ECO:0000259" key="2">
    <source>
        <dbReference type="PROSITE" id="PS51819"/>
    </source>
</evidence>
<proteinExistence type="predicted"/>
<dbReference type="InterPro" id="IPR037523">
    <property type="entry name" value="VOC_core"/>
</dbReference>
<accession>A0A3B0S514</accession>
<dbReference type="InterPro" id="IPR029068">
    <property type="entry name" value="Glyas_Bleomycin-R_OHBP_Dase"/>
</dbReference>
<dbReference type="Pfam" id="PF00903">
    <property type="entry name" value="Glyoxalase"/>
    <property type="match status" value="1"/>
</dbReference>
<dbReference type="PANTHER" id="PTHR36113:SF6">
    <property type="entry name" value="FOSFOMYCIN RESISTANCE PROTEIN FOSX"/>
    <property type="match status" value="1"/>
</dbReference>
<dbReference type="PROSITE" id="PS51819">
    <property type="entry name" value="VOC"/>
    <property type="match status" value="1"/>
</dbReference>
<dbReference type="PANTHER" id="PTHR36113">
    <property type="entry name" value="LYASE, PUTATIVE-RELATED-RELATED"/>
    <property type="match status" value="1"/>
</dbReference>
<protein>
    <submittedName>
        <fullName evidence="3">Fosfomycin resistance protein FosX</fullName>
    </submittedName>
</protein>
<dbReference type="EMBL" id="UOEG01000191">
    <property type="protein sequence ID" value="VAV99349.1"/>
    <property type="molecule type" value="Genomic_DNA"/>
</dbReference>
<dbReference type="InterPro" id="IPR004360">
    <property type="entry name" value="Glyas_Fos-R_dOase_dom"/>
</dbReference>
<keyword evidence="1" id="KW-0479">Metal-binding</keyword>
<feature type="domain" description="VOC" evidence="2">
    <location>
        <begin position="9"/>
        <end position="127"/>
    </location>
</feature>